<dbReference type="GO" id="GO:0005938">
    <property type="term" value="C:cell cortex"/>
    <property type="evidence" value="ECO:0007669"/>
    <property type="project" value="TreeGrafter"/>
</dbReference>
<evidence type="ECO:0000256" key="1">
    <source>
        <dbReference type="SAM" id="MobiDB-lite"/>
    </source>
</evidence>
<feature type="domain" description="PDZ" evidence="2">
    <location>
        <begin position="104"/>
        <end position="159"/>
    </location>
</feature>
<dbReference type="GO" id="GO:0045197">
    <property type="term" value="P:establishment or maintenance of epithelial cell apical/basal polarity"/>
    <property type="evidence" value="ECO:0007669"/>
    <property type="project" value="TreeGrafter"/>
</dbReference>
<dbReference type="FunFam" id="2.30.42.10:FF:000078">
    <property type="entry name" value="Partitioning defective 3 homolog B"/>
    <property type="match status" value="1"/>
</dbReference>
<feature type="domain" description="PDZ" evidence="2">
    <location>
        <begin position="257"/>
        <end position="332"/>
    </location>
</feature>
<feature type="region of interest" description="Disordered" evidence="1">
    <location>
        <begin position="29"/>
        <end position="57"/>
    </location>
</feature>
<proteinExistence type="predicted"/>
<accession>A0AAQ4S6S6</accession>
<evidence type="ECO:0000313" key="3">
    <source>
        <dbReference type="Ensembl" id="ENSGACP00000070940.1"/>
    </source>
</evidence>
<dbReference type="GO" id="GO:0051660">
    <property type="term" value="P:establishment of centrosome localization"/>
    <property type="evidence" value="ECO:0007669"/>
    <property type="project" value="TreeGrafter"/>
</dbReference>
<evidence type="ECO:0000313" key="4">
    <source>
        <dbReference type="Proteomes" id="UP000007635"/>
    </source>
</evidence>
<reference evidence="3" key="2">
    <citation type="submission" date="2025-08" db="UniProtKB">
        <authorList>
            <consortium name="Ensembl"/>
        </authorList>
    </citation>
    <scope>IDENTIFICATION</scope>
</reference>
<feature type="region of interest" description="Disordered" evidence="1">
    <location>
        <begin position="69"/>
        <end position="95"/>
    </location>
</feature>
<dbReference type="GO" id="GO:0007155">
    <property type="term" value="P:cell adhesion"/>
    <property type="evidence" value="ECO:0007669"/>
    <property type="project" value="TreeGrafter"/>
</dbReference>
<dbReference type="SMART" id="SM00228">
    <property type="entry name" value="PDZ"/>
    <property type="match status" value="2"/>
</dbReference>
<dbReference type="CDD" id="cd23059">
    <property type="entry name" value="PDZ3_Par3-like"/>
    <property type="match status" value="1"/>
</dbReference>
<dbReference type="PROSITE" id="PS50106">
    <property type="entry name" value="PDZ"/>
    <property type="match status" value="2"/>
</dbReference>
<dbReference type="Pfam" id="PF00595">
    <property type="entry name" value="PDZ"/>
    <property type="match status" value="2"/>
</dbReference>
<dbReference type="InterPro" id="IPR036034">
    <property type="entry name" value="PDZ_sf"/>
</dbReference>
<evidence type="ECO:0000259" key="2">
    <source>
        <dbReference type="PROSITE" id="PS50106"/>
    </source>
</evidence>
<dbReference type="InterPro" id="IPR052213">
    <property type="entry name" value="PAR3"/>
</dbReference>
<organism evidence="3 4">
    <name type="scientific">Gasterosteus aculeatus aculeatus</name>
    <name type="common">three-spined stickleback</name>
    <dbReference type="NCBI Taxonomy" id="481459"/>
    <lineage>
        <taxon>Eukaryota</taxon>
        <taxon>Metazoa</taxon>
        <taxon>Chordata</taxon>
        <taxon>Craniata</taxon>
        <taxon>Vertebrata</taxon>
        <taxon>Euteleostomi</taxon>
        <taxon>Actinopterygii</taxon>
        <taxon>Neopterygii</taxon>
        <taxon>Teleostei</taxon>
        <taxon>Neoteleostei</taxon>
        <taxon>Acanthomorphata</taxon>
        <taxon>Eupercaria</taxon>
        <taxon>Perciformes</taxon>
        <taxon>Cottioidei</taxon>
        <taxon>Gasterosteales</taxon>
        <taxon>Gasterosteidae</taxon>
        <taxon>Gasterosteus</taxon>
    </lineage>
</organism>
<dbReference type="GO" id="GO:0016324">
    <property type="term" value="C:apical plasma membrane"/>
    <property type="evidence" value="ECO:0007669"/>
    <property type="project" value="TreeGrafter"/>
</dbReference>
<dbReference type="GO" id="GO:0030010">
    <property type="term" value="P:establishment of cell polarity"/>
    <property type="evidence" value="ECO:0007669"/>
    <property type="project" value="TreeGrafter"/>
</dbReference>
<dbReference type="GO" id="GO:0008104">
    <property type="term" value="P:intracellular protein localization"/>
    <property type="evidence" value="ECO:0007669"/>
    <property type="project" value="TreeGrafter"/>
</dbReference>
<dbReference type="SUPFAM" id="SSF50156">
    <property type="entry name" value="PDZ domain-like"/>
    <property type="match status" value="3"/>
</dbReference>
<protein>
    <recommendedName>
        <fullName evidence="2">PDZ domain-containing protein</fullName>
    </recommendedName>
</protein>
<reference evidence="3 4" key="1">
    <citation type="journal article" date="2021" name="G3 (Bethesda)">
        <title>Improved contiguity of the threespine stickleback genome using long-read sequencing.</title>
        <authorList>
            <person name="Nath S."/>
            <person name="Shaw D.E."/>
            <person name="White M.A."/>
        </authorList>
    </citation>
    <scope>NUCLEOTIDE SEQUENCE [LARGE SCALE GENOMIC DNA]</scope>
    <source>
        <strain evidence="3 4">Lake Benthic</strain>
    </source>
</reference>
<sequence length="382" mass="41359">MRSPVVRLEVVPSTNRERYEKSLIGQLFGNSAGLAGSPQVAKTKEPPPPVKAKPLFKPPENAAVRLAEEAAANTPRGRSESPLPKKSPALSSLVTNKRGGRRLRIDLKKGSEGLGFTVVTRDSSVHGTGPILVKNILTRGAAVKDGRLQSGDRILEVHSSLSLPPTMRRGAADIRAGEHWETVVLLLMLVSLQVNGVDITGVGQEELVCMLRSTRPGESVCLVVLRQEEMFLPREMDELCRLTGFVPESGKEQLMFEVPLNDTGSAGLGISLKGNKSRETGEDLGIFIKSVIHGGAAYKDGRLQVNDQMVAVNGESLMGRSNHVAMETLRRSMSQERNIRATIPTSGAEGAQGPTRCITRSLVRQLLWPVGTPHGEQRPLRL</sequence>
<dbReference type="PANTHER" id="PTHR16484">
    <property type="entry name" value="PARTITIONING DEFECTIVE 3 RELATED"/>
    <property type="match status" value="1"/>
</dbReference>
<dbReference type="CDD" id="cd23058">
    <property type="entry name" value="PDZ2_Par3-like"/>
    <property type="match status" value="1"/>
</dbReference>
<reference evidence="3" key="3">
    <citation type="submission" date="2025-09" db="UniProtKB">
        <authorList>
            <consortium name="Ensembl"/>
        </authorList>
    </citation>
    <scope>IDENTIFICATION</scope>
</reference>
<dbReference type="InterPro" id="IPR001478">
    <property type="entry name" value="PDZ"/>
</dbReference>
<dbReference type="GO" id="GO:0000226">
    <property type="term" value="P:microtubule cytoskeleton organization"/>
    <property type="evidence" value="ECO:0007669"/>
    <property type="project" value="TreeGrafter"/>
</dbReference>
<dbReference type="Proteomes" id="UP000007635">
    <property type="component" value="Chromosome XVI"/>
</dbReference>
<dbReference type="GO" id="GO:0005912">
    <property type="term" value="C:adherens junction"/>
    <property type="evidence" value="ECO:0007669"/>
    <property type="project" value="TreeGrafter"/>
</dbReference>
<dbReference type="GeneTree" id="ENSGT00950000183214"/>
<dbReference type="Ensembl" id="ENSGACT00000054930.1">
    <property type="protein sequence ID" value="ENSGACP00000070940.1"/>
    <property type="gene ID" value="ENSGACG00000007753.2"/>
</dbReference>
<dbReference type="GO" id="GO:0035091">
    <property type="term" value="F:phosphatidylinositol binding"/>
    <property type="evidence" value="ECO:0007669"/>
    <property type="project" value="TreeGrafter"/>
</dbReference>
<keyword evidence="4" id="KW-1185">Reference proteome</keyword>
<name>A0AAQ4S6S6_GASAC</name>
<dbReference type="PANTHER" id="PTHR16484:SF4">
    <property type="entry name" value="PARTITIONING DEFECTIVE 3 HOMOLOG B"/>
    <property type="match status" value="1"/>
</dbReference>
<dbReference type="AlphaFoldDB" id="A0AAQ4S6S6"/>
<dbReference type="GO" id="GO:0043296">
    <property type="term" value="C:apical junction complex"/>
    <property type="evidence" value="ECO:0007669"/>
    <property type="project" value="TreeGrafter"/>
</dbReference>
<dbReference type="Gene3D" id="2.30.42.10">
    <property type="match status" value="2"/>
</dbReference>
<feature type="compositionally biased region" description="Low complexity" evidence="1">
    <location>
        <begin position="80"/>
        <end position="93"/>
    </location>
</feature>